<comment type="cofactor">
    <cofactor evidence="1 16">
        <name>Mn(2+)</name>
        <dbReference type="ChEBI" id="CHEBI:29035"/>
    </cofactor>
</comment>
<name>A0A286UE30_9AGAM</name>
<evidence type="ECO:0000256" key="4">
    <source>
        <dbReference type="ARBA" id="ARBA00009028"/>
    </source>
</evidence>
<feature type="domain" description="Mre11 DNA-binding" evidence="20">
    <location>
        <begin position="312"/>
        <end position="492"/>
    </location>
</feature>
<evidence type="ECO:0000256" key="16">
    <source>
        <dbReference type="PIRNR" id="PIRNR000882"/>
    </source>
</evidence>
<evidence type="ECO:0000256" key="6">
    <source>
        <dbReference type="ARBA" id="ARBA00022722"/>
    </source>
</evidence>
<comment type="caution">
    <text evidence="21">The sequence shown here is derived from an EMBL/GenBank/DDBJ whole genome shotgun (WGS) entry which is preliminary data.</text>
</comment>
<dbReference type="PIRSF" id="PIRSF000882">
    <property type="entry name" value="DSB_repair_MRE11"/>
    <property type="match status" value="1"/>
</dbReference>
<evidence type="ECO:0000256" key="8">
    <source>
        <dbReference type="ARBA" id="ARBA00022759"/>
    </source>
</evidence>
<keyword evidence="12 16" id="KW-0234">DNA repair</keyword>
<keyword evidence="9 16" id="KW-0227">DNA damage</keyword>
<keyword evidence="7" id="KW-0479">Metal-binding</keyword>
<sequence length="745" mass="82808">MSRGTEPPLTPDDENEEDTIKIMLATDNHIGYLERDPIRGRDSFDTFEEILQLAVKHDVDFILLAGDLFHENRPSRECIYRVIALLRQYTMGDKPIQIELLSDPDEGKAAGFLFPAINYEDPNLNVGIPVFSIHGNHDDPQGAGPEGALCALDLLSVTGLLNYMGKIDLPTSDANADTTGIAVKPVLLQKGNTKLGLYGIGNVKDARMHFELRGNRVRMYMPRDKEDWFNILLLHQNRVKRGPQEAVPEGMFDDSVNLVVWGHEHDCRIVPEPVAGKDYYITQPGSSVATSLADGEALEKHVAFLEIRGKEFNLQPIPLRTVRPFVLDDIVLTEAAEEGGFDVNDQIQVGNFLKRRVNELIDKANAQWEERNAEAIARGEQPIPQMLPLVRLKVDTSDVSEMSNPIRFGLEFQGRIANPKDVLMFHRSRKFIARKALKNEMDGVELSIDDPSMPASEKLARVRVGALVKEFLTTQEMKLLGEMGMGDAIQLFVEKDEIHSISSYVDKSLSTLMKNVRESGVVDDDNLEEAVKKARKEYEEEYAKQQRTGNTVSNKKNNKKNVGSDAESVDSMMLDDDDLYEDLPPPKKTGKATASKATSRSTATSRSKASSQPKKAPAKGRGRKKAATPESDEEEEDNFVAKEEDEWEQEDEEEEEERIKAPKPPSPKKRTSRAAVLGQTKAPPKRAPAGRGRGKQGQSALSFAPSGTSQSQTQTQRGRTTSSRTAATTARGRMQKVVEVSDSDE</sequence>
<dbReference type="FunCoup" id="A0A286UE30">
    <property type="interactions" value="623"/>
</dbReference>
<keyword evidence="13 16" id="KW-0464">Manganese</keyword>
<protein>
    <recommendedName>
        <fullName evidence="16">Double-strand break repair protein</fullName>
    </recommendedName>
</protein>
<dbReference type="FunFam" id="3.60.21.10:FF:000011">
    <property type="entry name" value="Double-strand break repair protein"/>
    <property type="match status" value="1"/>
</dbReference>
<evidence type="ECO:0000256" key="5">
    <source>
        <dbReference type="ARBA" id="ARBA00022454"/>
    </source>
</evidence>
<evidence type="ECO:0000256" key="13">
    <source>
        <dbReference type="ARBA" id="ARBA00023211"/>
    </source>
</evidence>
<dbReference type="GO" id="GO:0030145">
    <property type="term" value="F:manganese ion binding"/>
    <property type="evidence" value="ECO:0007669"/>
    <property type="project" value="UniProtKB-UniRule"/>
</dbReference>
<evidence type="ECO:0000256" key="1">
    <source>
        <dbReference type="ARBA" id="ARBA00001936"/>
    </source>
</evidence>
<keyword evidence="10 16" id="KW-0378">Hydrolase</keyword>
<dbReference type="GO" id="GO:0008296">
    <property type="term" value="F:3'-5'-DNA exonuclease activity"/>
    <property type="evidence" value="ECO:0007669"/>
    <property type="project" value="InterPro"/>
</dbReference>
<dbReference type="GO" id="GO:0006303">
    <property type="term" value="P:double-strand break repair via nonhomologous end joining"/>
    <property type="evidence" value="ECO:0007669"/>
    <property type="project" value="TreeGrafter"/>
</dbReference>
<dbReference type="Proteomes" id="UP000217199">
    <property type="component" value="Unassembled WGS sequence"/>
</dbReference>
<dbReference type="PANTHER" id="PTHR10139">
    <property type="entry name" value="DOUBLE-STRAND BREAK REPAIR PROTEIN MRE11"/>
    <property type="match status" value="1"/>
</dbReference>
<feature type="compositionally biased region" description="Basic residues" evidence="19">
    <location>
        <begin position="616"/>
        <end position="626"/>
    </location>
</feature>
<evidence type="ECO:0000256" key="7">
    <source>
        <dbReference type="ARBA" id="ARBA00022723"/>
    </source>
</evidence>
<dbReference type="InterPro" id="IPR004843">
    <property type="entry name" value="Calcineurin-like_PHP"/>
</dbReference>
<comment type="function">
    <text evidence="16">Core component of the MRN complex, which plays a central role in double-strand break (DSB) repair, DNA recombination, maintenance of telomere integrity and meiosis. The MRN complex is involved in the repair of DNA double-strand breaks (DSBs) via homologous recombination (HR), an error-free mechanism which primarily occurs during S and G2 phases. The complex (1) mediates the end resection of damaged DNA, which generates proper single-stranded DNA, a key initial steps in HR, and is (2) required for the recruitment of other repair factors and efficient activation of ATM and ATR upon DNA damage. Within the MRN complex, MRE11 possesses both single-strand endonuclease activity and double-strand-specific 3'-5' exonuclease activity. MRE11 first endonucleolytically cleaves the 5' strand at DNA DSB ends to prevent non-homologous end joining (NHEJ) and licence HR. It then generates a single-stranded DNA gap via 3' to 5' exonucleolytic degradation, which is required for single-strand invasion and recombination.</text>
</comment>
<evidence type="ECO:0000256" key="18">
    <source>
        <dbReference type="RuleBase" id="RU003447"/>
    </source>
</evidence>
<keyword evidence="15 16" id="KW-0469">Meiosis</keyword>
<dbReference type="STRING" id="2282107.A0A286UE30"/>
<keyword evidence="6 16" id="KW-0540">Nuclease</keyword>
<dbReference type="Gene3D" id="3.30.110.110">
    <property type="entry name" value="Mre11, capping domain"/>
    <property type="match status" value="1"/>
</dbReference>
<evidence type="ECO:0000256" key="15">
    <source>
        <dbReference type="ARBA" id="ARBA00023254"/>
    </source>
</evidence>
<evidence type="ECO:0000256" key="12">
    <source>
        <dbReference type="ARBA" id="ARBA00023204"/>
    </source>
</evidence>
<dbReference type="GO" id="GO:0007095">
    <property type="term" value="P:mitotic G2 DNA damage checkpoint signaling"/>
    <property type="evidence" value="ECO:0007669"/>
    <property type="project" value="TreeGrafter"/>
</dbReference>
<dbReference type="CDD" id="cd00840">
    <property type="entry name" value="MPP_Mre11_N"/>
    <property type="match status" value="1"/>
</dbReference>
<dbReference type="SMART" id="SM01347">
    <property type="entry name" value="Mre11_DNA_bind"/>
    <property type="match status" value="1"/>
</dbReference>
<dbReference type="GO" id="GO:0000723">
    <property type="term" value="P:telomere maintenance"/>
    <property type="evidence" value="ECO:0007669"/>
    <property type="project" value="TreeGrafter"/>
</dbReference>
<dbReference type="InterPro" id="IPR041796">
    <property type="entry name" value="Mre11_N"/>
</dbReference>
<feature type="region of interest" description="Disordered" evidence="19">
    <location>
        <begin position="541"/>
        <end position="745"/>
    </location>
</feature>
<dbReference type="GO" id="GO:0031573">
    <property type="term" value="P:mitotic intra-S DNA damage checkpoint signaling"/>
    <property type="evidence" value="ECO:0007669"/>
    <property type="project" value="TreeGrafter"/>
</dbReference>
<evidence type="ECO:0000313" key="21">
    <source>
        <dbReference type="EMBL" id="PAV17856.1"/>
    </source>
</evidence>
<dbReference type="GO" id="GO:0042138">
    <property type="term" value="P:meiotic DNA double-strand break formation"/>
    <property type="evidence" value="ECO:0007669"/>
    <property type="project" value="TreeGrafter"/>
</dbReference>
<dbReference type="SUPFAM" id="SSF56300">
    <property type="entry name" value="Metallo-dependent phosphatases"/>
    <property type="match status" value="1"/>
</dbReference>
<evidence type="ECO:0000256" key="17">
    <source>
        <dbReference type="PIRSR" id="PIRSR000882-1"/>
    </source>
</evidence>
<evidence type="ECO:0000256" key="14">
    <source>
        <dbReference type="ARBA" id="ARBA00023242"/>
    </source>
</evidence>
<dbReference type="InterPro" id="IPR038487">
    <property type="entry name" value="Mre11_capping_dom"/>
</dbReference>
<evidence type="ECO:0000256" key="11">
    <source>
        <dbReference type="ARBA" id="ARBA00022839"/>
    </source>
</evidence>
<dbReference type="GO" id="GO:0030870">
    <property type="term" value="C:Mre11 complex"/>
    <property type="evidence" value="ECO:0007669"/>
    <property type="project" value="UniProtKB-UniRule"/>
</dbReference>
<dbReference type="NCBIfam" id="TIGR00583">
    <property type="entry name" value="mre11"/>
    <property type="match status" value="1"/>
</dbReference>
<accession>A0A286UE30</accession>
<comment type="subcellular location">
    <subcellularLocation>
        <location evidence="3">Chromosome</location>
    </subcellularLocation>
    <subcellularLocation>
        <location evidence="2 16">Nucleus</location>
    </subcellularLocation>
</comment>
<dbReference type="Gene3D" id="3.60.21.10">
    <property type="match status" value="1"/>
</dbReference>
<dbReference type="GO" id="GO:0097552">
    <property type="term" value="P:mitochondrial double-strand break repair via homologous recombination"/>
    <property type="evidence" value="ECO:0007669"/>
    <property type="project" value="TreeGrafter"/>
</dbReference>
<keyword evidence="8 16" id="KW-0255">Endonuclease</keyword>
<organism evidence="21 22">
    <name type="scientific">Pyrrhoderma noxium</name>
    <dbReference type="NCBI Taxonomy" id="2282107"/>
    <lineage>
        <taxon>Eukaryota</taxon>
        <taxon>Fungi</taxon>
        <taxon>Dikarya</taxon>
        <taxon>Basidiomycota</taxon>
        <taxon>Agaricomycotina</taxon>
        <taxon>Agaricomycetes</taxon>
        <taxon>Hymenochaetales</taxon>
        <taxon>Hymenochaetaceae</taxon>
        <taxon>Pyrrhoderma</taxon>
    </lineage>
</organism>
<evidence type="ECO:0000313" key="22">
    <source>
        <dbReference type="Proteomes" id="UP000217199"/>
    </source>
</evidence>
<dbReference type="GO" id="GO:0035861">
    <property type="term" value="C:site of double-strand break"/>
    <property type="evidence" value="ECO:0007669"/>
    <property type="project" value="TreeGrafter"/>
</dbReference>
<comment type="similarity">
    <text evidence="4 16 18">Belongs to the MRE11/RAD32 family.</text>
</comment>
<gene>
    <name evidence="21" type="ORF">PNOK_0634200</name>
</gene>
<evidence type="ECO:0000256" key="10">
    <source>
        <dbReference type="ARBA" id="ARBA00022801"/>
    </source>
</evidence>
<keyword evidence="11 16" id="KW-0269">Exonuclease</keyword>
<dbReference type="Pfam" id="PF04152">
    <property type="entry name" value="Mre11_DNA_bind"/>
    <property type="match status" value="1"/>
</dbReference>
<dbReference type="InterPro" id="IPR003701">
    <property type="entry name" value="Mre11"/>
</dbReference>
<keyword evidence="14 16" id="KW-0539">Nucleus</keyword>
<dbReference type="Pfam" id="PF00149">
    <property type="entry name" value="Metallophos"/>
    <property type="match status" value="1"/>
</dbReference>
<dbReference type="InParanoid" id="A0A286UE30"/>
<dbReference type="OrthoDB" id="30417at2759"/>
<evidence type="ECO:0000256" key="9">
    <source>
        <dbReference type="ARBA" id="ARBA00022763"/>
    </source>
</evidence>
<dbReference type="GO" id="GO:0000014">
    <property type="term" value="F:single-stranded DNA endodeoxyribonuclease activity"/>
    <property type="evidence" value="ECO:0007669"/>
    <property type="project" value="TreeGrafter"/>
</dbReference>
<dbReference type="InterPro" id="IPR007281">
    <property type="entry name" value="Mre11_DNA-bd"/>
</dbReference>
<feature type="active site" description="Proton donor" evidence="17">
    <location>
        <position position="137"/>
    </location>
</feature>
<keyword evidence="22" id="KW-1185">Reference proteome</keyword>
<dbReference type="EMBL" id="NBII01000006">
    <property type="protein sequence ID" value="PAV17856.1"/>
    <property type="molecule type" value="Genomic_DNA"/>
</dbReference>
<dbReference type="AlphaFoldDB" id="A0A286UE30"/>
<feature type="compositionally biased region" description="Low complexity" evidence="19">
    <location>
        <begin position="706"/>
        <end position="732"/>
    </location>
</feature>
<evidence type="ECO:0000256" key="2">
    <source>
        <dbReference type="ARBA" id="ARBA00004123"/>
    </source>
</evidence>
<evidence type="ECO:0000259" key="20">
    <source>
        <dbReference type="SMART" id="SM01347"/>
    </source>
</evidence>
<evidence type="ECO:0000256" key="19">
    <source>
        <dbReference type="SAM" id="MobiDB-lite"/>
    </source>
</evidence>
<keyword evidence="5" id="KW-0158">Chromosome</keyword>
<dbReference type="InterPro" id="IPR029052">
    <property type="entry name" value="Metallo-depent_PP-like"/>
</dbReference>
<evidence type="ECO:0000256" key="3">
    <source>
        <dbReference type="ARBA" id="ARBA00004286"/>
    </source>
</evidence>
<proteinExistence type="inferred from homology"/>
<dbReference type="PANTHER" id="PTHR10139:SF1">
    <property type="entry name" value="DOUBLE-STRAND BREAK REPAIR PROTEIN MRE11"/>
    <property type="match status" value="1"/>
</dbReference>
<dbReference type="GO" id="GO:0000724">
    <property type="term" value="P:double-strand break repair via homologous recombination"/>
    <property type="evidence" value="ECO:0007669"/>
    <property type="project" value="TreeGrafter"/>
</dbReference>
<reference evidence="21 22" key="1">
    <citation type="journal article" date="2017" name="Mol. Ecol.">
        <title>Comparative and population genomic landscape of Phellinus noxius: A hypervariable fungus causing root rot in trees.</title>
        <authorList>
            <person name="Chung C.L."/>
            <person name="Lee T.J."/>
            <person name="Akiba M."/>
            <person name="Lee H.H."/>
            <person name="Kuo T.H."/>
            <person name="Liu D."/>
            <person name="Ke H.M."/>
            <person name="Yokoi T."/>
            <person name="Roa M.B."/>
            <person name="Lu M.J."/>
            <person name="Chang Y.Y."/>
            <person name="Ann P.J."/>
            <person name="Tsai J.N."/>
            <person name="Chen C.Y."/>
            <person name="Tzean S.S."/>
            <person name="Ota Y."/>
            <person name="Hattori T."/>
            <person name="Sahashi N."/>
            <person name="Liou R.F."/>
            <person name="Kikuchi T."/>
            <person name="Tsai I.J."/>
        </authorList>
    </citation>
    <scope>NUCLEOTIDE SEQUENCE [LARGE SCALE GENOMIC DNA]</scope>
    <source>
        <strain evidence="21 22">FFPRI411160</strain>
    </source>
</reference>
<feature type="compositionally biased region" description="Low complexity" evidence="19">
    <location>
        <begin position="591"/>
        <end position="615"/>
    </location>
</feature>
<feature type="compositionally biased region" description="Acidic residues" evidence="19">
    <location>
        <begin position="630"/>
        <end position="656"/>
    </location>
</feature>